<evidence type="ECO:0000256" key="6">
    <source>
        <dbReference type="ARBA" id="ARBA00023237"/>
    </source>
</evidence>
<evidence type="ECO:0000313" key="9">
    <source>
        <dbReference type="Proteomes" id="UP000546536"/>
    </source>
</evidence>
<comment type="caution">
    <text evidence="8">The sequence shown here is derived from an EMBL/GenBank/DDBJ whole genome shotgun (WGS) entry which is preliminary data.</text>
</comment>
<gene>
    <name evidence="8" type="ORF">HLH13_00930</name>
</gene>
<evidence type="ECO:0000313" key="8">
    <source>
        <dbReference type="EMBL" id="NNH86298.1"/>
    </source>
</evidence>
<keyword evidence="9" id="KW-1185">Reference proteome</keyword>
<keyword evidence="2" id="KW-1134">Transmembrane beta strand</keyword>
<evidence type="ECO:0000256" key="2">
    <source>
        <dbReference type="ARBA" id="ARBA00022452"/>
    </source>
</evidence>
<dbReference type="InterPro" id="IPR000184">
    <property type="entry name" value="Bac_surfAg_D15"/>
</dbReference>
<dbReference type="EMBL" id="JABERG010000001">
    <property type="protein sequence ID" value="NNH86298.1"/>
    <property type="molecule type" value="Genomic_DNA"/>
</dbReference>
<dbReference type="Gene3D" id="2.40.160.50">
    <property type="entry name" value="membrane protein fhac: a member of the omp85/tpsb transporter family"/>
    <property type="match status" value="1"/>
</dbReference>
<evidence type="ECO:0000259" key="7">
    <source>
        <dbReference type="Pfam" id="PF01103"/>
    </source>
</evidence>
<reference evidence="8 9" key="1">
    <citation type="submission" date="2020-04" db="EMBL/GenBank/DDBJ databases">
        <title>Acinetobacter Taxon 24.</title>
        <authorList>
            <person name="Nemec A."/>
            <person name="Radolfova-Krizova L."/>
            <person name="Higgins P.G."/>
            <person name="Spanelova P."/>
        </authorList>
    </citation>
    <scope>NUCLEOTIDE SEQUENCE [LARGE SCALE GENOMIC DNA]</scope>
    <source>
        <strain evidence="8 9">ANC 4279</strain>
    </source>
</reference>
<keyword evidence="4" id="KW-0732">Signal</keyword>
<keyword evidence="3" id="KW-0812">Transmembrane</keyword>
<dbReference type="Gene3D" id="3.10.20.310">
    <property type="entry name" value="membrane protein fhac"/>
    <property type="match status" value="1"/>
</dbReference>
<feature type="domain" description="Bacterial surface antigen (D15)" evidence="7">
    <location>
        <begin position="605"/>
        <end position="906"/>
    </location>
</feature>
<dbReference type="InterPro" id="IPR039910">
    <property type="entry name" value="D15-like"/>
</dbReference>
<name>A0ABX1V2B0_9GAMM</name>
<accession>A0ABX1V2B0</accession>
<keyword evidence="6" id="KW-0998">Cell outer membrane</keyword>
<sequence length="908" mass="102306">MLSKLNFKKSTLTLSVNSFIAWDDQHKRFCLSLFLTLLAQQGFAQVAQPDTTVTQTEFEQQLKSEAVKQGMGSAEEIEKIENFQEKQAEPDSLQMLQQQEQAGQNFEEFKPIEFDDLEELPIEPVSQAMADEIFREAENAKNQAQQYRAGQVTEVVVSDATQQELVEINQAPVNVDQLMSSIQDDSKIVVEANEAGRTLPEIKPADEVEEPNFFKRWLYKIRPPRQLNTAKVARISADVVFTSAQNSSDVSNKAYAQALENLQTNLKGKLSSFTQESFSDFPSALPQLRTMSNQAAQAVGFYNATFKFEKLSENRVRVRVTPNEPVQIKEQNVEFTGAGEKQAQFQVISVLPDQDVGDIFNHGLYEQTKTRINDAANNNGYFDGFWRLHDVKVAQPQNTADINLRYETGDRYKLGPVEFRMSDPSKPLPIDLDVLQSMVSWEDGADYAFWRVNGLANNLTNSRYFNYTLVDAVRPDPIEKQLELPPDIQALVDQQKISENEASVQDNKQVASSKEVTQSVVDESQFAGKADTEGDQNLRQMRVEQEIKQSEEERLKAQAREEKKIPVIVTLNADRLNSAEVGAGYGSDTGARVRGQYRRAIVNRRGHSFDANVELSQIRQSIDGRYNIPYKHPLNDYISLVGGYEREERDDVAQGNGLMIESAVAGVDRIIKRPRGSWQHTFGLRYRLDRITQDGVLDSEEIPDAFLANPNEQQQSLLFGYEVARTTSDKRVNPGKGFRQTYKVELGSETLLSDADMAIVNAGWRFIYSLGENDNHQFVGRGDLGYIFTEDFTKVPYNLRYFTGGDQTVRGFDYKSLSPEENGFKIGGQALAVGSLEYNYQFKEGWRAAVFSDVGNAYDKDFNTPTAYSVGLGLRWASPIGPIRVDVASGISDDDHPIRIHFFIGSQL</sequence>
<dbReference type="PANTHER" id="PTHR12815">
    <property type="entry name" value="SORTING AND ASSEMBLY MACHINERY SAMM50 PROTEIN FAMILY MEMBER"/>
    <property type="match status" value="1"/>
</dbReference>
<comment type="subcellular location">
    <subcellularLocation>
        <location evidence="1">Membrane</location>
    </subcellularLocation>
</comment>
<protein>
    <submittedName>
        <fullName evidence="8">Outer membrane protein assembly factor</fullName>
    </submittedName>
</protein>
<dbReference type="Proteomes" id="UP000546536">
    <property type="component" value="Unassembled WGS sequence"/>
</dbReference>
<dbReference type="RefSeq" id="WP_171543533.1">
    <property type="nucleotide sequence ID" value="NZ_JABERG010000001.1"/>
</dbReference>
<evidence type="ECO:0000256" key="3">
    <source>
        <dbReference type="ARBA" id="ARBA00022692"/>
    </source>
</evidence>
<evidence type="ECO:0000256" key="1">
    <source>
        <dbReference type="ARBA" id="ARBA00004370"/>
    </source>
</evidence>
<dbReference type="PANTHER" id="PTHR12815:SF47">
    <property type="entry name" value="TRANSLOCATION AND ASSEMBLY MODULE SUBUNIT TAMA"/>
    <property type="match status" value="1"/>
</dbReference>
<keyword evidence="5" id="KW-0472">Membrane</keyword>
<evidence type="ECO:0000256" key="5">
    <source>
        <dbReference type="ARBA" id="ARBA00023136"/>
    </source>
</evidence>
<evidence type="ECO:0000256" key="4">
    <source>
        <dbReference type="ARBA" id="ARBA00022729"/>
    </source>
</evidence>
<proteinExistence type="predicted"/>
<organism evidence="8 9">
    <name type="scientific">Acinetobacter terrae</name>
    <dbReference type="NCBI Taxonomy" id="2731247"/>
    <lineage>
        <taxon>Bacteria</taxon>
        <taxon>Pseudomonadati</taxon>
        <taxon>Pseudomonadota</taxon>
        <taxon>Gammaproteobacteria</taxon>
        <taxon>Moraxellales</taxon>
        <taxon>Moraxellaceae</taxon>
        <taxon>Acinetobacter</taxon>
        <taxon>Acinetobacter Taxon 24</taxon>
    </lineage>
</organism>
<dbReference type="Pfam" id="PF01103">
    <property type="entry name" value="Omp85"/>
    <property type="match status" value="1"/>
</dbReference>